<dbReference type="Proteomes" id="UP000477722">
    <property type="component" value="Unassembled WGS sequence"/>
</dbReference>
<dbReference type="InterPro" id="IPR036890">
    <property type="entry name" value="HATPase_C_sf"/>
</dbReference>
<keyword evidence="1" id="KW-0547">Nucleotide-binding</keyword>
<dbReference type="PANTHER" id="PTHR35526:SF3">
    <property type="entry name" value="ANTI-SIGMA-F FACTOR RSBW"/>
    <property type="match status" value="1"/>
</dbReference>
<sequence>MIENREPWEYTLHVPNDPRAVPISRHTLRLVLRAHGLDRLLPLAELLGTELVTNAVTHTKGPAALRLLWDGHTLRIGVWDTDPRPPS</sequence>
<dbReference type="InterPro" id="IPR050267">
    <property type="entry name" value="Anti-sigma-factor_SerPK"/>
</dbReference>
<dbReference type="PANTHER" id="PTHR35526">
    <property type="entry name" value="ANTI-SIGMA-F FACTOR RSBW-RELATED"/>
    <property type="match status" value="1"/>
</dbReference>
<accession>A0A6G4X7M8</accession>
<keyword evidence="2" id="KW-1185">Reference proteome</keyword>
<keyword evidence="1" id="KW-0067">ATP-binding</keyword>
<organism evidence="1 2">
    <name type="scientific">Streptomyces boncukensis</name>
    <dbReference type="NCBI Taxonomy" id="2711219"/>
    <lineage>
        <taxon>Bacteria</taxon>
        <taxon>Bacillati</taxon>
        <taxon>Actinomycetota</taxon>
        <taxon>Actinomycetes</taxon>
        <taxon>Kitasatosporales</taxon>
        <taxon>Streptomycetaceae</taxon>
        <taxon>Streptomyces</taxon>
    </lineage>
</organism>
<name>A0A6G4X7M8_9ACTN</name>
<dbReference type="EMBL" id="JAAKZZ010000715">
    <property type="protein sequence ID" value="NGO73388.1"/>
    <property type="molecule type" value="Genomic_DNA"/>
</dbReference>
<evidence type="ECO:0000313" key="2">
    <source>
        <dbReference type="Proteomes" id="UP000477722"/>
    </source>
</evidence>
<evidence type="ECO:0000313" key="1">
    <source>
        <dbReference type="EMBL" id="NGO73388.1"/>
    </source>
</evidence>
<protein>
    <submittedName>
        <fullName evidence="1">ATP-binding protein</fullName>
    </submittedName>
</protein>
<comment type="caution">
    <text evidence="1">The sequence shown here is derived from an EMBL/GenBank/DDBJ whole genome shotgun (WGS) entry which is preliminary data.</text>
</comment>
<dbReference type="AlphaFoldDB" id="A0A6G4X7M8"/>
<proteinExistence type="predicted"/>
<gene>
    <name evidence="1" type="ORF">G5C65_34670</name>
</gene>
<feature type="non-terminal residue" evidence="1">
    <location>
        <position position="87"/>
    </location>
</feature>
<dbReference type="Gene3D" id="3.30.565.10">
    <property type="entry name" value="Histidine kinase-like ATPase, C-terminal domain"/>
    <property type="match status" value="1"/>
</dbReference>
<dbReference type="GO" id="GO:0005524">
    <property type="term" value="F:ATP binding"/>
    <property type="evidence" value="ECO:0007669"/>
    <property type="project" value="UniProtKB-KW"/>
</dbReference>
<reference evidence="1 2" key="1">
    <citation type="submission" date="2020-02" db="EMBL/GenBank/DDBJ databases">
        <title>Whole-genome analyses of novel actinobacteria.</title>
        <authorList>
            <person name="Sahin N."/>
            <person name="Tatar D."/>
        </authorList>
    </citation>
    <scope>NUCLEOTIDE SEQUENCE [LARGE SCALE GENOMIC DNA]</scope>
    <source>
        <strain evidence="1 2">SB3404</strain>
    </source>
</reference>